<dbReference type="EMBL" id="JBHFFA010000007">
    <property type="protein sequence ID" value="KAL2614094.1"/>
    <property type="molecule type" value="Genomic_DNA"/>
</dbReference>
<dbReference type="Pfam" id="PF00078">
    <property type="entry name" value="RVT_1"/>
    <property type="match status" value="1"/>
</dbReference>
<evidence type="ECO:0000313" key="3">
    <source>
        <dbReference type="Proteomes" id="UP001605036"/>
    </source>
</evidence>
<name>A0ABD1XYR5_9MARC</name>
<dbReference type="Proteomes" id="UP001605036">
    <property type="component" value="Unassembled WGS sequence"/>
</dbReference>
<dbReference type="PANTHER" id="PTHR24559">
    <property type="entry name" value="TRANSPOSON TY3-I GAG-POL POLYPROTEIN"/>
    <property type="match status" value="1"/>
</dbReference>
<sequence>MLTKHGEDRNRDFGTFDRAVFKSIVYSAKEVGALRFIQDMQSANKMTIRNMGSGPMVDEFVQAFVGRAIYSMGDLYSDYDQFQLAVESRDITTMRTPLGLLRMCTLPQGAINSVAHMQNAMNKVLRDFIPEKTMPFLDDIPIKDV</sequence>
<reference evidence="2 3" key="1">
    <citation type="submission" date="2024-09" db="EMBL/GenBank/DDBJ databases">
        <title>Chromosome-scale assembly of Riccia fluitans.</title>
        <authorList>
            <person name="Paukszto L."/>
            <person name="Sawicki J."/>
            <person name="Karawczyk K."/>
            <person name="Piernik-Szablinska J."/>
            <person name="Szczecinska M."/>
            <person name="Mazdziarz M."/>
        </authorList>
    </citation>
    <scope>NUCLEOTIDE SEQUENCE [LARGE SCALE GENOMIC DNA]</scope>
    <source>
        <strain evidence="2">Rf_01</strain>
        <tissue evidence="2">Aerial parts of the thallus</tissue>
    </source>
</reference>
<evidence type="ECO:0000313" key="2">
    <source>
        <dbReference type="EMBL" id="KAL2614094.1"/>
    </source>
</evidence>
<dbReference type="InterPro" id="IPR000477">
    <property type="entry name" value="RT_dom"/>
</dbReference>
<dbReference type="SUPFAM" id="SSF56672">
    <property type="entry name" value="DNA/RNA polymerases"/>
    <property type="match status" value="1"/>
</dbReference>
<dbReference type="InterPro" id="IPR053134">
    <property type="entry name" value="RNA-dir_DNA_polymerase"/>
</dbReference>
<dbReference type="AlphaFoldDB" id="A0ABD1XYR5"/>
<dbReference type="Gene3D" id="3.30.70.270">
    <property type="match status" value="1"/>
</dbReference>
<comment type="caution">
    <text evidence="2">The sequence shown here is derived from an EMBL/GenBank/DDBJ whole genome shotgun (WGS) entry which is preliminary data.</text>
</comment>
<organism evidence="2 3">
    <name type="scientific">Riccia fluitans</name>
    <dbReference type="NCBI Taxonomy" id="41844"/>
    <lineage>
        <taxon>Eukaryota</taxon>
        <taxon>Viridiplantae</taxon>
        <taxon>Streptophyta</taxon>
        <taxon>Embryophyta</taxon>
        <taxon>Marchantiophyta</taxon>
        <taxon>Marchantiopsida</taxon>
        <taxon>Marchantiidae</taxon>
        <taxon>Marchantiales</taxon>
        <taxon>Ricciaceae</taxon>
        <taxon>Riccia</taxon>
    </lineage>
</organism>
<evidence type="ECO:0000259" key="1">
    <source>
        <dbReference type="Pfam" id="PF00078"/>
    </source>
</evidence>
<gene>
    <name evidence="2" type="ORF">R1flu_025786</name>
</gene>
<feature type="domain" description="Reverse transcriptase" evidence="1">
    <location>
        <begin position="60"/>
        <end position="141"/>
    </location>
</feature>
<proteinExistence type="predicted"/>
<protein>
    <recommendedName>
        <fullName evidence="1">Reverse transcriptase domain-containing protein</fullName>
    </recommendedName>
</protein>
<dbReference type="CDD" id="cd01647">
    <property type="entry name" value="RT_LTR"/>
    <property type="match status" value="1"/>
</dbReference>
<keyword evidence="3" id="KW-1185">Reference proteome</keyword>
<dbReference type="InterPro" id="IPR043128">
    <property type="entry name" value="Rev_trsase/Diguanyl_cyclase"/>
</dbReference>
<dbReference type="InterPro" id="IPR043502">
    <property type="entry name" value="DNA/RNA_pol_sf"/>
</dbReference>
<accession>A0ABD1XYR5</accession>
<dbReference type="PANTHER" id="PTHR24559:SF444">
    <property type="entry name" value="REVERSE TRANSCRIPTASE DOMAIN-CONTAINING PROTEIN"/>
    <property type="match status" value="1"/>
</dbReference>